<proteinExistence type="predicted"/>
<name>A0A0D0CPD8_9AGAR</name>
<dbReference type="InterPro" id="IPR002893">
    <property type="entry name" value="Znf_MYND"/>
</dbReference>
<protein>
    <recommendedName>
        <fullName evidence="5">MYND-type domain-containing protein</fullName>
    </recommendedName>
</protein>
<keyword evidence="7" id="KW-1185">Reference proteome</keyword>
<organism evidence="6 7">
    <name type="scientific">Collybiopsis luxurians FD-317 M1</name>
    <dbReference type="NCBI Taxonomy" id="944289"/>
    <lineage>
        <taxon>Eukaryota</taxon>
        <taxon>Fungi</taxon>
        <taxon>Dikarya</taxon>
        <taxon>Basidiomycota</taxon>
        <taxon>Agaricomycotina</taxon>
        <taxon>Agaricomycetes</taxon>
        <taxon>Agaricomycetidae</taxon>
        <taxon>Agaricales</taxon>
        <taxon>Marasmiineae</taxon>
        <taxon>Omphalotaceae</taxon>
        <taxon>Collybiopsis</taxon>
        <taxon>Collybiopsis luxurians</taxon>
    </lineage>
</organism>
<dbReference type="Gene3D" id="6.10.140.2220">
    <property type="match status" value="1"/>
</dbReference>
<evidence type="ECO:0000256" key="4">
    <source>
        <dbReference type="PROSITE-ProRule" id="PRU00134"/>
    </source>
</evidence>
<evidence type="ECO:0000313" key="7">
    <source>
        <dbReference type="Proteomes" id="UP000053593"/>
    </source>
</evidence>
<gene>
    <name evidence="6" type="ORF">GYMLUDRAFT_263235</name>
</gene>
<evidence type="ECO:0000256" key="2">
    <source>
        <dbReference type="ARBA" id="ARBA00022771"/>
    </source>
</evidence>
<evidence type="ECO:0000259" key="5">
    <source>
        <dbReference type="PROSITE" id="PS50865"/>
    </source>
</evidence>
<dbReference type="SUPFAM" id="SSF144232">
    <property type="entry name" value="HIT/MYND zinc finger-like"/>
    <property type="match status" value="1"/>
</dbReference>
<dbReference type="EMBL" id="KN834792">
    <property type="protein sequence ID" value="KIK57168.1"/>
    <property type="molecule type" value="Genomic_DNA"/>
</dbReference>
<dbReference type="AlphaFoldDB" id="A0A0D0CPD8"/>
<feature type="domain" description="MYND-type" evidence="5">
    <location>
        <begin position="25"/>
        <end position="68"/>
    </location>
</feature>
<evidence type="ECO:0000256" key="3">
    <source>
        <dbReference type="ARBA" id="ARBA00022833"/>
    </source>
</evidence>
<dbReference type="OrthoDB" id="549788at2759"/>
<dbReference type="Proteomes" id="UP000053593">
    <property type="component" value="Unassembled WGS sequence"/>
</dbReference>
<dbReference type="Pfam" id="PF01753">
    <property type="entry name" value="zf-MYND"/>
    <property type="match status" value="1"/>
</dbReference>
<keyword evidence="2 4" id="KW-0863">Zinc-finger</keyword>
<dbReference type="PROSITE" id="PS50865">
    <property type="entry name" value="ZF_MYND_2"/>
    <property type="match status" value="1"/>
</dbReference>
<evidence type="ECO:0000313" key="6">
    <source>
        <dbReference type="EMBL" id="KIK57168.1"/>
    </source>
</evidence>
<sequence>MPLRRVDPFLGVCFAEKIPPRDCAYPACPKKSSGYDGRTLKICAKCKQVRYCSKECQKQHWSEHKQNCRKYQVVVNYYGWMMEYDWLLRWVATEALRAHTTDGILHNIIEIYLTYSDKAPSHLGPLPSPFYIVLSQVTPISSSRGGMEFSNIATPKALQESREIRAGGGLGRAFFVFNFIEDFFSKPMNVNTLCRPWTIDLTNPPNPGYKYSFEWKGLFAGIVNGKISLDDLGRNVEKRPALTDAETEKDSMDDLVDGLNDVSMS</sequence>
<accession>A0A0D0CPD8</accession>
<evidence type="ECO:0000256" key="1">
    <source>
        <dbReference type="ARBA" id="ARBA00022723"/>
    </source>
</evidence>
<keyword evidence="1" id="KW-0479">Metal-binding</keyword>
<dbReference type="GO" id="GO:0008270">
    <property type="term" value="F:zinc ion binding"/>
    <property type="evidence" value="ECO:0007669"/>
    <property type="project" value="UniProtKB-KW"/>
</dbReference>
<dbReference type="HOGENOM" id="CLU_1042270_0_0_1"/>
<keyword evidence="3" id="KW-0862">Zinc</keyword>
<reference evidence="6 7" key="1">
    <citation type="submission" date="2014-04" db="EMBL/GenBank/DDBJ databases">
        <title>Evolutionary Origins and Diversification of the Mycorrhizal Mutualists.</title>
        <authorList>
            <consortium name="DOE Joint Genome Institute"/>
            <consortium name="Mycorrhizal Genomics Consortium"/>
            <person name="Kohler A."/>
            <person name="Kuo A."/>
            <person name="Nagy L.G."/>
            <person name="Floudas D."/>
            <person name="Copeland A."/>
            <person name="Barry K.W."/>
            <person name="Cichocki N."/>
            <person name="Veneault-Fourrey C."/>
            <person name="LaButti K."/>
            <person name="Lindquist E.A."/>
            <person name="Lipzen A."/>
            <person name="Lundell T."/>
            <person name="Morin E."/>
            <person name="Murat C."/>
            <person name="Riley R."/>
            <person name="Ohm R."/>
            <person name="Sun H."/>
            <person name="Tunlid A."/>
            <person name="Henrissat B."/>
            <person name="Grigoriev I.V."/>
            <person name="Hibbett D.S."/>
            <person name="Martin F."/>
        </authorList>
    </citation>
    <scope>NUCLEOTIDE SEQUENCE [LARGE SCALE GENOMIC DNA]</scope>
    <source>
        <strain evidence="6 7">FD-317 M1</strain>
    </source>
</reference>